<dbReference type="InterPro" id="IPR006703">
    <property type="entry name" value="G_AIG1"/>
</dbReference>
<reference evidence="6" key="1">
    <citation type="journal article" date="2023" name="PLoS Negl. Trop. Dis.">
        <title>A genome sequence for Biomphalaria pfeifferi, the major vector snail for the human-infecting parasite Schistosoma mansoni.</title>
        <authorList>
            <person name="Bu L."/>
            <person name="Lu L."/>
            <person name="Laidemitt M.R."/>
            <person name="Zhang S.M."/>
            <person name="Mutuku M."/>
            <person name="Mkoji G."/>
            <person name="Steinauer M."/>
            <person name="Loker E.S."/>
        </authorList>
    </citation>
    <scope>NUCLEOTIDE SEQUENCE</scope>
    <source>
        <strain evidence="6">KasaAsao</strain>
    </source>
</reference>
<dbReference type="EMBL" id="JASAOG010000008">
    <property type="protein sequence ID" value="KAK0067132.1"/>
    <property type="molecule type" value="Genomic_DNA"/>
</dbReference>
<keyword evidence="2" id="KW-0547">Nucleotide-binding</keyword>
<keyword evidence="3" id="KW-0175">Coiled coil</keyword>
<feature type="coiled-coil region" evidence="3">
    <location>
        <begin position="81"/>
        <end position="115"/>
    </location>
</feature>
<keyword evidence="7" id="KW-1185">Reference proteome</keyword>
<dbReference type="Proteomes" id="UP001233172">
    <property type="component" value="Unassembled WGS sequence"/>
</dbReference>
<proteinExistence type="inferred from homology"/>
<evidence type="ECO:0000256" key="2">
    <source>
        <dbReference type="ARBA" id="ARBA00022741"/>
    </source>
</evidence>
<comment type="caution">
    <text evidence="6">The sequence shown here is derived from an EMBL/GenBank/DDBJ whole genome shotgun (WGS) entry which is preliminary data.</text>
</comment>
<protein>
    <submittedName>
        <fullName evidence="6">PHLOEM PROTEIN 2-LIKE A3</fullName>
    </submittedName>
</protein>
<dbReference type="Pfam" id="PF04548">
    <property type="entry name" value="AIG1"/>
    <property type="match status" value="1"/>
</dbReference>
<dbReference type="GO" id="GO:0005525">
    <property type="term" value="F:GTP binding"/>
    <property type="evidence" value="ECO:0007669"/>
    <property type="project" value="InterPro"/>
</dbReference>
<evidence type="ECO:0000256" key="4">
    <source>
        <dbReference type="SAM" id="MobiDB-lite"/>
    </source>
</evidence>
<dbReference type="AlphaFoldDB" id="A0AAD8C6Z9"/>
<evidence type="ECO:0000313" key="6">
    <source>
        <dbReference type="EMBL" id="KAK0067132.1"/>
    </source>
</evidence>
<evidence type="ECO:0000259" key="5">
    <source>
        <dbReference type="Pfam" id="PF04548"/>
    </source>
</evidence>
<gene>
    <name evidence="6" type="ORF">Bpfe_003230</name>
</gene>
<evidence type="ECO:0000313" key="7">
    <source>
        <dbReference type="Proteomes" id="UP001233172"/>
    </source>
</evidence>
<dbReference type="InterPro" id="IPR027417">
    <property type="entry name" value="P-loop_NTPase"/>
</dbReference>
<organism evidence="6 7">
    <name type="scientific">Biomphalaria pfeifferi</name>
    <name type="common">Bloodfluke planorb</name>
    <name type="synonym">Freshwater snail</name>
    <dbReference type="NCBI Taxonomy" id="112525"/>
    <lineage>
        <taxon>Eukaryota</taxon>
        <taxon>Metazoa</taxon>
        <taxon>Spiralia</taxon>
        <taxon>Lophotrochozoa</taxon>
        <taxon>Mollusca</taxon>
        <taxon>Gastropoda</taxon>
        <taxon>Heterobranchia</taxon>
        <taxon>Euthyneura</taxon>
        <taxon>Panpulmonata</taxon>
        <taxon>Hygrophila</taxon>
        <taxon>Lymnaeoidea</taxon>
        <taxon>Planorbidae</taxon>
        <taxon>Biomphalaria</taxon>
    </lineage>
</organism>
<evidence type="ECO:0000256" key="3">
    <source>
        <dbReference type="SAM" id="Coils"/>
    </source>
</evidence>
<accession>A0AAD8C6Z9</accession>
<evidence type="ECO:0000256" key="1">
    <source>
        <dbReference type="ARBA" id="ARBA00008535"/>
    </source>
</evidence>
<dbReference type="Gene3D" id="3.40.50.300">
    <property type="entry name" value="P-loop containing nucleotide triphosphate hydrolases"/>
    <property type="match status" value="1"/>
</dbReference>
<feature type="region of interest" description="Disordered" evidence="4">
    <location>
        <begin position="155"/>
        <end position="174"/>
    </location>
</feature>
<feature type="domain" description="AIG1-type G" evidence="5">
    <location>
        <begin position="1"/>
        <end position="62"/>
    </location>
</feature>
<name>A0AAD8C6Z9_BIOPF</name>
<reference evidence="6" key="2">
    <citation type="submission" date="2023-04" db="EMBL/GenBank/DDBJ databases">
        <authorList>
            <person name="Bu L."/>
            <person name="Lu L."/>
            <person name="Laidemitt M.R."/>
            <person name="Zhang S.M."/>
            <person name="Mutuku M."/>
            <person name="Mkoji G."/>
            <person name="Steinauer M."/>
            <person name="Loker E.S."/>
        </authorList>
    </citation>
    <scope>NUCLEOTIDE SEQUENCE</scope>
    <source>
        <strain evidence="6">KasaAsao</strain>
        <tissue evidence="6">Whole Snail</tissue>
    </source>
</reference>
<sequence length="193" mass="23127">MKELVDECENRIVLFDNYLADKINKEQQVDKLLDVVNKLKAGGKRYIDTNFKEAKETRQRAKIESQHCIINEKTKQETSLIFQKLEQIQELDNNNEKKMKELLQLKERCSKLLEDTKFKDQGTNVLQNIISAITSQKKIVTKEIENTLKREREKQELAKRNEENRKKKKQTGKDYEWRLKNCQWKKDRNVKKK</sequence>
<comment type="similarity">
    <text evidence="1">Belongs to the TRAFAC class TrmE-Era-EngA-EngB-Septin-like GTPase superfamily. AIG1/Toc34/Toc159-like paraseptin GTPase family. IAN subfamily.</text>
</comment>